<evidence type="ECO:0000256" key="9">
    <source>
        <dbReference type="PIRSR" id="PIRSR000097-1"/>
    </source>
</evidence>
<dbReference type="GeneTree" id="ENSGT00940000168339"/>
<dbReference type="PANTHER" id="PTHR11732">
    <property type="entry name" value="ALDO/KETO REDUCTASE"/>
    <property type="match status" value="1"/>
</dbReference>
<reference evidence="13" key="1">
    <citation type="submission" date="2025-08" db="UniProtKB">
        <authorList>
            <consortium name="Ensembl"/>
        </authorList>
    </citation>
    <scope>IDENTIFICATION</scope>
</reference>
<dbReference type="InterPro" id="IPR018170">
    <property type="entry name" value="Aldo/ket_reductase_CS"/>
</dbReference>
<dbReference type="PRINTS" id="PR00069">
    <property type="entry name" value="ALDKETRDTASE"/>
</dbReference>
<dbReference type="HOGENOM" id="CLU_023205_0_0_1"/>
<proteinExistence type="inferred from homology"/>
<evidence type="ECO:0000256" key="3">
    <source>
        <dbReference type="ARBA" id="ARBA00023002"/>
    </source>
</evidence>
<dbReference type="OMA" id="MHSPMGI"/>
<evidence type="ECO:0000256" key="8">
    <source>
        <dbReference type="ARBA" id="ARBA00048262"/>
    </source>
</evidence>
<name>S4RJ11_PETMA</name>
<dbReference type="PROSITE" id="PS00798">
    <property type="entry name" value="ALDOKETO_REDUCTASE_1"/>
    <property type="match status" value="1"/>
</dbReference>
<dbReference type="InterPro" id="IPR020471">
    <property type="entry name" value="AKR"/>
</dbReference>
<dbReference type="PIRSF" id="PIRSF000097">
    <property type="entry name" value="AKR"/>
    <property type="match status" value="1"/>
</dbReference>
<accession>S4RJ11</accession>
<evidence type="ECO:0000256" key="1">
    <source>
        <dbReference type="ARBA" id="ARBA00007905"/>
    </source>
</evidence>
<evidence type="ECO:0000256" key="6">
    <source>
        <dbReference type="ARBA" id="ARBA00047706"/>
    </source>
</evidence>
<dbReference type="AlphaFoldDB" id="S4RJ11"/>
<evidence type="ECO:0000256" key="10">
    <source>
        <dbReference type="PIRSR" id="PIRSR000097-2"/>
    </source>
</evidence>
<comment type="catalytic activity">
    <reaction evidence="7">
        <text>S-nitrosoglutathione + NADPH + H(+) = S-(hydroxysulfenamide)glutathione + NADP(+)</text>
        <dbReference type="Rhea" id="RHEA:63500"/>
        <dbReference type="ChEBI" id="CHEBI:15378"/>
        <dbReference type="ChEBI" id="CHEBI:57783"/>
        <dbReference type="ChEBI" id="CHEBI:58349"/>
        <dbReference type="ChEBI" id="CHEBI:145544"/>
        <dbReference type="ChEBI" id="CHEBI:229723"/>
    </reaction>
</comment>
<dbReference type="GO" id="GO:0008106">
    <property type="term" value="F:alcohol dehydrogenase (NADP+) activity"/>
    <property type="evidence" value="ECO:0007669"/>
    <property type="project" value="UniProtKB-EC"/>
</dbReference>
<sequence>QSKPQQVCKAVEAAIEAGYRHVDGAYVYQNEDEVGAGVRACIAKGIVSRDQLFIVSKLWGKFHAPADVKQCFMKTLTDLGLDYLDLYLMHSPMGYQNVGEELYPTMDGRLLCSDVDYLDTWKAMEDLVKEGLVKSLGVSNFNIPQLNRLLSSASIKPVVNQVELHPYNAQPKLVQFCKSQGIVLTAYSPFGSPDRPRKLDKDPGNLLQDPVVADIAKKHSKSSGQILLRYHIENNIVVIPKSVTPANIIQNSKVFDFSLDEEDLKKLAQLDRGWSLANSLFTKLKDHKYFPVNDDYPSR</sequence>
<dbReference type="STRING" id="7757.ENSPMAP00000005193"/>
<comment type="catalytic activity">
    <reaction evidence="6">
        <text>S-nitroso-CoA + NADPH + H(+) = sulfinamide-CoA + NADP(+)</text>
        <dbReference type="Rhea" id="RHEA:78375"/>
        <dbReference type="ChEBI" id="CHEBI:15378"/>
        <dbReference type="ChEBI" id="CHEBI:57783"/>
        <dbReference type="ChEBI" id="CHEBI:58349"/>
        <dbReference type="ChEBI" id="CHEBI:145546"/>
        <dbReference type="ChEBI" id="CHEBI:145548"/>
    </reaction>
    <physiologicalReaction direction="left-to-right" evidence="6">
        <dbReference type="Rhea" id="RHEA:78376"/>
    </physiologicalReaction>
</comment>
<evidence type="ECO:0000256" key="7">
    <source>
        <dbReference type="ARBA" id="ARBA00048207"/>
    </source>
</evidence>
<dbReference type="EC" id="1.1.1.2" evidence="4"/>
<dbReference type="InterPro" id="IPR023210">
    <property type="entry name" value="NADP_OxRdtase_dom"/>
</dbReference>
<feature type="active site" description="Proton donor" evidence="9">
    <location>
        <position position="28"/>
    </location>
</feature>
<feature type="site" description="Lowers pKa of active site Tyr" evidence="11">
    <location>
        <position position="57"/>
    </location>
</feature>
<keyword evidence="2" id="KW-0521">NADP</keyword>
<dbReference type="Ensembl" id="ENSPMAT00000005212.1">
    <property type="protein sequence ID" value="ENSPMAP00000005193.1"/>
    <property type="gene ID" value="ENSPMAG00000004669.1"/>
</dbReference>
<dbReference type="Gene3D" id="3.20.20.100">
    <property type="entry name" value="NADP-dependent oxidoreductase domain"/>
    <property type="match status" value="1"/>
</dbReference>
<evidence type="ECO:0000256" key="11">
    <source>
        <dbReference type="PIRSR" id="PIRSR000097-3"/>
    </source>
</evidence>
<dbReference type="InterPro" id="IPR036812">
    <property type="entry name" value="NAD(P)_OxRdtase_dom_sf"/>
</dbReference>
<protein>
    <recommendedName>
        <fullName evidence="4">alcohol dehydrogenase (NADP(+))</fullName>
        <ecNumber evidence="4">1.1.1.2</ecNumber>
    </recommendedName>
    <alternativeName>
        <fullName evidence="5">S-nitroso-CoA reductase</fullName>
    </alternativeName>
</protein>
<keyword evidence="3" id="KW-0560">Oxidoreductase</keyword>
<dbReference type="Pfam" id="PF00248">
    <property type="entry name" value="Aldo_ket_red"/>
    <property type="match status" value="1"/>
</dbReference>
<dbReference type="FunFam" id="3.20.20.100:FF:000006">
    <property type="entry name" value="Aldo-keto reductase family 1 member A1"/>
    <property type="match status" value="1"/>
</dbReference>
<evidence type="ECO:0000256" key="5">
    <source>
        <dbReference type="ARBA" id="ARBA00044808"/>
    </source>
</evidence>
<reference evidence="13" key="2">
    <citation type="submission" date="2025-09" db="UniProtKB">
        <authorList>
            <consortium name="Ensembl"/>
        </authorList>
    </citation>
    <scope>IDENTIFICATION</scope>
</reference>
<dbReference type="PROSITE" id="PS00062">
    <property type="entry name" value="ALDOKETO_REDUCTASE_2"/>
    <property type="match status" value="1"/>
</dbReference>
<dbReference type="SUPFAM" id="SSF51430">
    <property type="entry name" value="NAD(P)-linked oxidoreductase"/>
    <property type="match status" value="1"/>
</dbReference>
<comment type="catalytic activity">
    <reaction evidence="8">
        <text>a primary alcohol + NADP(+) = an aldehyde + NADPH + H(+)</text>
        <dbReference type="Rhea" id="RHEA:15937"/>
        <dbReference type="ChEBI" id="CHEBI:15378"/>
        <dbReference type="ChEBI" id="CHEBI:15734"/>
        <dbReference type="ChEBI" id="CHEBI:17478"/>
        <dbReference type="ChEBI" id="CHEBI:57783"/>
        <dbReference type="ChEBI" id="CHEBI:58349"/>
        <dbReference type="EC" id="1.1.1.2"/>
    </reaction>
</comment>
<feature type="domain" description="NADP-dependent oxidoreductase" evidence="12">
    <location>
        <begin position="3"/>
        <end position="271"/>
    </location>
</feature>
<evidence type="ECO:0000259" key="12">
    <source>
        <dbReference type="Pfam" id="PF00248"/>
    </source>
</evidence>
<evidence type="ECO:0000256" key="4">
    <source>
        <dbReference type="ARBA" id="ARBA00024074"/>
    </source>
</evidence>
<organism evidence="13">
    <name type="scientific">Petromyzon marinus</name>
    <name type="common">Sea lamprey</name>
    <dbReference type="NCBI Taxonomy" id="7757"/>
    <lineage>
        <taxon>Eukaryota</taxon>
        <taxon>Metazoa</taxon>
        <taxon>Chordata</taxon>
        <taxon>Craniata</taxon>
        <taxon>Vertebrata</taxon>
        <taxon>Cyclostomata</taxon>
        <taxon>Hyperoartia</taxon>
        <taxon>Petromyzontiformes</taxon>
        <taxon>Petromyzontidae</taxon>
        <taxon>Petromyzon</taxon>
    </lineage>
</organism>
<evidence type="ECO:0000256" key="2">
    <source>
        <dbReference type="ARBA" id="ARBA00022857"/>
    </source>
</evidence>
<evidence type="ECO:0000313" key="13">
    <source>
        <dbReference type="Ensembl" id="ENSPMAP00000005193.1"/>
    </source>
</evidence>
<feature type="binding site" evidence="10">
    <location>
        <position position="90"/>
    </location>
    <ligand>
        <name>substrate</name>
    </ligand>
</feature>
<comment type="similarity">
    <text evidence="1">Belongs to the aldo/keto reductase family.</text>
</comment>